<proteinExistence type="predicted"/>
<comment type="caution">
    <text evidence="1">The sequence shown here is derived from an EMBL/GenBank/DDBJ whole genome shotgun (WGS) entry which is preliminary data.</text>
</comment>
<dbReference type="Proteomes" id="UP000230821">
    <property type="component" value="Unassembled WGS sequence"/>
</dbReference>
<evidence type="ECO:0000313" key="1">
    <source>
        <dbReference type="EMBL" id="PIE36106.1"/>
    </source>
</evidence>
<evidence type="ECO:0000313" key="2">
    <source>
        <dbReference type="Proteomes" id="UP000230821"/>
    </source>
</evidence>
<reference evidence="1 2" key="1">
    <citation type="submission" date="2017-10" db="EMBL/GenBank/DDBJ databases">
        <title>Novel microbial diversity and functional potential in the marine mammal oral microbiome.</title>
        <authorList>
            <person name="Dudek N.K."/>
            <person name="Sun C.L."/>
            <person name="Burstein D."/>
            <person name="Kantor R.S."/>
            <person name="Aliaga Goltsman D.S."/>
            <person name="Bik E.M."/>
            <person name="Thomas B.C."/>
            <person name="Banfield J.F."/>
            <person name="Relman D.A."/>
        </authorList>
    </citation>
    <scope>NUCLEOTIDE SEQUENCE [LARGE SCALE GENOMIC DNA]</scope>
    <source>
        <strain evidence="1">DOLJORAL78_47_16</strain>
    </source>
</reference>
<organism evidence="1 2">
    <name type="scientific">candidate division KSB3 bacterium</name>
    <dbReference type="NCBI Taxonomy" id="2044937"/>
    <lineage>
        <taxon>Bacteria</taxon>
        <taxon>candidate division KSB3</taxon>
    </lineage>
</organism>
<gene>
    <name evidence="1" type="ORF">CSA56_01450</name>
</gene>
<accession>A0A2G6KKC1</accession>
<dbReference type="EMBL" id="PDSK01000025">
    <property type="protein sequence ID" value="PIE36106.1"/>
    <property type="molecule type" value="Genomic_DNA"/>
</dbReference>
<name>A0A2G6KKC1_9BACT</name>
<protein>
    <submittedName>
        <fullName evidence="1">Uncharacterized protein</fullName>
    </submittedName>
</protein>
<dbReference type="AlphaFoldDB" id="A0A2G6KKC1"/>
<sequence>MRLEIKPGCKGVEVEAVADSDIGFLLLPFAERPESEDAKRIDSGFMKPIEGDRNITVQIMIKPKLLDNKNSWFSSNMLLLS</sequence>